<protein>
    <submittedName>
        <fullName evidence="1">Uncharacterized protein</fullName>
    </submittedName>
</protein>
<dbReference type="PROSITE" id="PS51257">
    <property type="entry name" value="PROKAR_LIPOPROTEIN"/>
    <property type="match status" value="1"/>
</dbReference>
<evidence type="ECO:0000313" key="1">
    <source>
        <dbReference type="EMBL" id="VAW03646.1"/>
    </source>
</evidence>
<sequence>MLRATSVSFDPNYLEPVPMKALLIASLAVMTIACGGETTSTPPAPAPVDE</sequence>
<name>A0A3B0T9H4_9ZZZZ</name>
<feature type="non-terminal residue" evidence="1">
    <location>
        <position position="50"/>
    </location>
</feature>
<organism evidence="1">
    <name type="scientific">hydrothermal vent metagenome</name>
    <dbReference type="NCBI Taxonomy" id="652676"/>
    <lineage>
        <taxon>unclassified sequences</taxon>
        <taxon>metagenomes</taxon>
        <taxon>ecological metagenomes</taxon>
    </lineage>
</organism>
<reference evidence="1" key="1">
    <citation type="submission" date="2018-06" db="EMBL/GenBank/DDBJ databases">
        <authorList>
            <person name="Zhirakovskaya E."/>
        </authorList>
    </citation>
    <scope>NUCLEOTIDE SEQUENCE</scope>
</reference>
<dbReference type="AlphaFoldDB" id="A0A3B0T9H4"/>
<proteinExistence type="predicted"/>
<dbReference type="EMBL" id="UOEH01000403">
    <property type="protein sequence ID" value="VAW03646.1"/>
    <property type="molecule type" value="Genomic_DNA"/>
</dbReference>
<accession>A0A3B0T9H4</accession>
<gene>
    <name evidence="1" type="ORF">MNBD_ALPHA05-648</name>
</gene>